<name>A0A162SDT8_9CRUS</name>
<protein>
    <submittedName>
        <fullName evidence="2">Uncharacterized protein</fullName>
    </submittedName>
</protein>
<evidence type="ECO:0000256" key="1">
    <source>
        <dbReference type="SAM" id="Phobius"/>
    </source>
</evidence>
<keyword evidence="1" id="KW-0812">Transmembrane</keyword>
<dbReference type="Proteomes" id="UP000076858">
    <property type="component" value="Unassembled WGS sequence"/>
</dbReference>
<comment type="caution">
    <text evidence="2">The sequence shown here is derived from an EMBL/GenBank/DDBJ whole genome shotgun (WGS) entry which is preliminary data.</text>
</comment>
<accession>A0A162SDT8</accession>
<dbReference type="AlphaFoldDB" id="A0A162SDT8"/>
<dbReference type="EMBL" id="LRGB01000045">
    <property type="protein sequence ID" value="KZS21206.1"/>
    <property type="molecule type" value="Genomic_DNA"/>
</dbReference>
<evidence type="ECO:0000313" key="3">
    <source>
        <dbReference type="Proteomes" id="UP000076858"/>
    </source>
</evidence>
<proteinExistence type="predicted"/>
<evidence type="ECO:0000313" key="2">
    <source>
        <dbReference type="EMBL" id="KZS21206.1"/>
    </source>
</evidence>
<reference evidence="2 3" key="1">
    <citation type="submission" date="2016-03" db="EMBL/GenBank/DDBJ databases">
        <title>EvidentialGene: Evidence-directed Construction of Genes on Genomes.</title>
        <authorList>
            <person name="Gilbert D.G."/>
            <person name="Choi J.-H."/>
            <person name="Mockaitis K."/>
            <person name="Colbourne J."/>
            <person name="Pfrender M."/>
        </authorList>
    </citation>
    <scope>NUCLEOTIDE SEQUENCE [LARGE SCALE GENOMIC DNA]</scope>
    <source>
        <strain evidence="2 3">Xinb3</strain>
        <tissue evidence="2">Complete organism</tissue>
    </source>
</reference>
<keyword evidence="1" id="KW-0472">Membrane</keyword>
<keyword evidence="1" id="KW-1133">Transmembrane helix</keyword>
<gene>
    <name evidence="2" type="ORF">APZ42_011915</name>
</gene>
<sequence>MQKYERWNHRHHEIAAGTPDACFQFKFISPNSCIIFCSISFFVSVFSLSFDLVSFHRKPA</sequence>
<organism evidence="2 3">
    <name type="scientific">Daphnia magna</name>
    <dbReference type="NCBI Taxonomy" id="35525"/>
    <lineage>
        <taxon>Eukaryota</taxon>
        <taxon>Metazoa</taxon>
        <taxon>Ecdysozoa</taxon>
        <taxon>Arthropoda</taxon>
        <taxon>Crustacea</taxon>
        <taxon>Branchiopoda</taxon>
        <taxon>Diplostraca</taxon>
        <taxon>Cladocera</taxon>
        <taxon>Anomopoda</taxon>
        <taxon>Daphniidae</taxon>
        <taxon>Daphnia</taxon>
    </lineage>
</organism>
<feature type="transmembrane region" description="Helical" evidence="1">
    <location>
        <begin position="33"/>
        <end position="55"/>
    </location>
</feature>
<keyword evidence="3" id="KW-1185">Reference proteome</keyword>